<dbReference type="InterPro" id="IPR045518">
    <property type="entry name" value="2EXR"/>
</dbReference>
<evidence type="ECO:0000313" key="3">
    <source>
        <dbReference type="EMBL" id="CZR51071.1"/>
    </source>
</evidence>
<evidence type="ECO:0000256" key="1">
    <source>
        <dbReference type="SAM" id="MobiDB-lite"/>
    </source>
</evidence>
<dbReference type="EMBL" id="FJOG01000001">
    <property type="protein sequence ID" value="CZR51071.1"/>
    <property type="molecule type" value="Genomic_DNA"/>
</dbReference>
<protein>
    <recommendedName>
        <fullName evidence="2">2EXR domain-containing protein</fullName>
    </recommendedName>
</protein>
<accession>A0A1L7WE70</accession>
<dbReference type="Proteomes" id="UP000184330">
    <property type="component" value="Unassembled WGS sequence"/>
</dbReference>
<sequence length="271" mass="31105">MAAEVTPTKGNHNALDDTSTTTKSKLSTAISKSIKHAKKLLVSQSQAPKPKTLKKFHLFNRLPIELRLVIWKLALPRSSTFAVFGFGNMIYQGRLHFAISLHSYRLYLDLFLAHPISRACFEAHQVYVAELPHSLPFTVERRSLSPFSFRKYRMYPRMRFGNDDAVCIALFSDLVNDEESWNALVKEEWVPRIKVLLVSIGWFFNFDWIKVLKKFKSLRVIEGLPETSLLLAMRTQAFRNSMDQAKTRVETEHIEGVVIPEIVVRAMPLVG</sequence>
<keyword evidence="4" id="KW-1185">Reference proteome</keyword>
<feature type="region of interest" description="Disordered" evidence="1">
    <location>
        <begin position="1"/>
        <end position="20"/>
    </location>
</feature>
<feature type="domain" description="2EXR" evidence="2">
    <location>
        <begin position="56"/>
        <end position="139"/>
    </location>
</feature>
<evidence type="ECO:0000259" key="2">
    <source>
        <dbReference type="Pfam" id="PF20150"/>
    </source>
</evidence>
<evidence type="ECO:0000313" key="4">
    <source>
        <dbReference type="Proteomes" id="UP000184330"/>
    </source>
</evidence>
<gene>
    <name evidence="3" type="ORF">PAC_00946</name>
</gene>
<dbReference type="AlphaFoldDB" id="A0A1L7WE70"/>
<name>A0A1L7WE70_9HELO</name>
<organism evidence="3 4">
    <name type="scientific">Phialocephala subalpina</name>
    <dbReference type="NCBI Taxonomy" id="576137"/>
    <lineage>
        <taxon>Eukaryota</taxon>
        <taxon>Fungi</taxon>
        <taxon>Dikarya</taxon>
        <taxon>Ascomycota</taxon>
        <taxon>Pezizomycotina</taxon>
        <taxon>Leotiomycetes</taxon>
        <taxon>Helotiales</taxon>
        <taxon>Mollisiaceae</taxon>
        <taxon>Phialocephala</taxon>
        <taxon>Phialocephala fortinii species complex</taxon>
    </lineage>
</organism>
<dbReference type="Pfam" id="PF20150">
    <property type="entry name" value="2EXR"/>
    <property type="match status" value="1"/>
</dbReference>
<proteinExistence type="predicted"/>
<dbReference type="OrthoDB" id="3563668at2759"/>
<reference evidence="3 4" key="1">
    <citation type="submission" date="2016-03" db="EMBL/GenBank/DDBJ databases">
        <authorList>
            <person name="Ploux O."/>
        </authorList>
    </citation>
    <scope>NUCLEOTIDE SEQUENCE [LARGE SCALE GENOMIC DNA]</scope>
    <source>
        <strain evidence="3 4">UAMH 11012</strain>
    </source>
</reference>